<evidence type="ECO:0000256" key="1">
    <source>
        <dbReference type="ARBA" id="ARBA00005941"/>
    </source>
</evidence>
<evidence type="ECO:0000256" key="4">
    <source>
        <dbReference type="ARBA" id="ARBA00022982"/>
    </source>
</evidence>
<keyword evidence="5" id="KW-0408">Iron</keyword>
<evidence type="ECO:0000256" key="5">
    <source>
        <dbReference type="ARBA" id="ARBA00023004"/>
    </source>
</evidence>
<dbReference type="AlphaFoldDB" id="A0A0U3F8N4"/>
<dbReference type="EMBL" id="CP006867">
    <property type="protein sequence ID" value="ALU11993.1"/>
    <property type="molecule type" value="Genomic_DNA"/>
</dbReference>
<dbReference type="PATRIC" id="fig|940295.4.peg.1359"/>
<comment type="similarity">
    <text evidence="1">Belongs to the desulfoferrodoxin family.</text>
</comment>
<dbReference type="STRING" id="940295.EYM_06985"/>
<evidence type="ECO:0000256" key="3">
    <source>
        <dbReference type="ARBA" id="ARBA00022723"/>
    </source>
</evidence>
<feature type="domain" description="Desulfoferrodoxin ferrous iron-binding" evidence="6">
    <location>
        <begin position="19"/>
        <end position="116"/>
    </location>
</feature>
<dbReference type="NCBIfam" id="TIGR00332">
    <property type="entry name" value="neela_ferrous"/>
    <property type="match status" value="1"/>
</dbReference>
<dbReference type="GO" id="GO:0005506">
    <property type="term" value="F:iron ion binding"/>
    <property type="evidence" value="ECO:0007669"/>
    <property type="project" value="InterPro"/>
</dbReference>
<dbReference type="Proteomes" id="UP000060778">
    <property type="component" value="Chromosome"/>
</dbReference>
<dbReference type="GeneID" id="30680770"/>
<organism evidence="7 8">
    <name type="scientific">Ignicoccus islandicus DSM 13165</name>
    <dbReference type="NCBI Taxonomy" id="940295"/>
    <lineage>
        <taxon>Archaea</taxon>
        <taxon>Thermoproteota</taxon>
        <taxon>Thermoprotei</taxon>
        <taxon>Desulfurococcales</taxon>
        <taxon>Desulfurococcaceae</taxon>
        <taxon>Ignicoccus</taxon>
    </lineage>
</organism>
<dbReference type="PANTHER" id="PTHR36541:SF1">
    <property type="entry name" value="SUPEROXIDE REDUCTASE-RELATED"/>
    <property type="match status" value="1"/>
</dbReference>
<dbReference type="InterPro" id="IPR051233">
    <property type="entry name" value="Desulfoferrodoxin_SOR"/>
</dbReference>
<protein>
    <submittedName>
        <fullName evidence="7">Desulfoferrodoxin</fullName>
    </submittedName>
</protein>
<dbReference type="InterPro" id="IPR036073">
    <property type="entry name" value="Desulfoferrodoxin_Fe-bd_dom_sf"/>
</dbReference>
<evidence type="ECO:0000313" key="7">
    <source>
        <dbReference type="EMBL" id="ALU11993.1"/>
    </source>
</evidence>
<proteinExistence type="inferred from homology"/>
<evidence type="ECO:0000313" key="8">
    <source>
        <dbReference type="Proteomes" id="UP000060778"/>
    </source>
</evidence>
<dbReference type="RefSeq" id="WP_075050343.1">
    <property type="nucleotide sequence ID" value="NZ_CP006867.1"/>
</dbReference>
<dbReference type="Pfam" id="PF01880">
    <property type="entry name" value="Desulfoferrodox"/>
    <property type="match status" value="1"/>
</dbReference>
<dbReference type="GO" id="GO:0016491">
    <property type="term" value="F:oxidoreductase activity"/>
    <property type="evidence" value="ECO:0007669"/>
    <property type="project" value="InterPro"/>
</dbReference>
<keyword evidence="8" id="KW-1185">Reference proteome</keyword>
<keyword evidence="4" id="KW-0249">Electron transport</keyword>
<dbReference type="PANTHER" id="PTHR36541">
    <property type="entry name" value="SUPEROXIDE REDUCTASE-RELATED"/>
    <property type="match status" value="1"/>
</dbReference>
<dbReference type="OrthoDB" id="30725at2157"/>
<accession>A0A0U3F8N4</accession>
<keyword evidence="3" id="KW-0479">Metal-binding</keyword>
<name>A0A0U3F8N4_9CREN</name>
<reference evidence="7 8" key="1">
    <citation type="submission" date="2013-11" db="EMBL/GenBank/DDBJ databases">
        <title>Comparative genomics of Ignicoccus.</title>
        <authorList>
            <person name="Podar M."/>
        </authorList>
    </citation>
    <scope>NUCLEOTIDE SEQUENCE [LARGE SCALE GENOMIC DNA]</scope>
    <source>
        <strain evidence="7 8">DSM 13165</strain>
    </source>
</reference>
<dbReference type="InterPro" id="IPR002742">
    <property type="entry name" value="Desulfoferrodoxin_Fe-bd_dom"/>
</dbReference>
<dbReference type="Gene3D" id="2.60.40.730">
    <property type="entry name" value="SOR catalytic domain"/>
    <property type="match status" value="1"/>
</dbReference>
<sequence length="123" mass="14157">MKKFGDLIYTPEQAPQEVISKAETHTPKIEAPDTVKAGEPFEVKVSVGPHVMEPQHYIGWIELYYYEEGRQYNPIFVGKAEFSTYTEPKATFTLKVQKSGVLYAISYCNLHGLWENRKEIKVE</sequence>
<dbReference type="CDD" id="cd03172">
    <property type="entry name" value="SORL_classII"/>
    <property type="match status" value="1"/>
</dbReference>
<dbReference type="SUPFAM" id="SSF49367">
    <property type="entry name" value="Superoxide reductase-like"/>
    <property type="match status" value="1"/>
</dbReference>
<evidence type="ECO:0000256" key="2">
    <source>
        <dbReference type="ARBA" id="ARBA00022448"/>
    </source>
</evidence>
<evidence type="ECO:0000259" key="6">
    <source>
        <dbReference type="Pfam" id="PF01880"/>
    </source>
</evidence>
<dbReference type="KEGG" id="iis:EYM_06985"/>
<gene>
    <name evidence="7" type="ORF">EYM_06985</name>
</gene>
<keyword evidence="2" id="KW-0813">Transport</keyword>